<gene>
    <name evidence="2" type="ORF">LZC94_11800</name>
</gene>
<dbReference type="Gene3D" id="2.130.10.10">
    <property type="entry name" value="YVTN repeat-like/Quinoprotein amine dehydrogenase"/>
    <property type="match status" value="1"/>
</dbReference>
<keyword evidence="1" id="KW-0472">Membrane</keyword>
<dbReference type="Proteomes" id="UP001370348">
    <property type="component" value="Chromosome"/>
</dbReference>
<dbReference type="CDD" id="cd15482">
    <property type="entry name" value="Sialidase_non-viral"/>
    <property type="match status" value="1"/>
</dbReference>
<reference evidence="2 3" key="1">
    <citation type="submission" date="2021-12" db="EMBL/GenBank/DDBJ databases">
        <title>Discovery of the Pendulisporaceae a myxobacterial family with distinct sporulation behavior and unique specialized metabolism.</title>
        <authorList>
            <person name="Garcia R."/>
            <person name="Popoff A."/>
            <person name="Bader C.D."/>
            <person name="Loehr J."/>
            <person name="Walesch S."/>
            <person name="Walt C."/>
            <person name="Boldt J."/>
            <person name="Bunk B."/>
            <person name="Haeckl F.J.F.P.J."/>
            <person name="Gunesch A.P."/>
            <person name="Birkelbach J."/>
            <person name="Nuebel U."/>
            <person name="Pietschmann T."/>
            <person name="Bach T."/>
            <person name="Mueller R."/>
        </authorList>
    </citation>
    <scope>NUCLEOTIDE SEQUENCE [LARGE SCALE GENOMIC DNA]</scope>
    <source>
        <strain evidence="2 3">MSr11954</strain>
    </source>
</reference>
<name>A0ABZ2M5E5_9BACT</name>
<protein>
    <recommendedName>
        <fullName evidence="4">Exo-alpha-sialidase</fullName>
    </recommendedName>
</protein>
<evidence type="ECO:0000313" key="2">
    <source>
        <dbReference type="EMBL" id="WXB17935.1"/>
    </source>
</evidence>
<evidence type="ECO:0008006" key="4">
    <source>
        <dbReference type="Google" id="ProtNLM"/>
    </source>
</evidence>
<keyword evidence="1" id="KW-0812">Transmembrane</keyword>
<dbReference type="SUPFAM" id="SSF110296">
    <property type="entry name" value="Oligoxyloglucan reducing end-specific cellobiohydrolase"/>
    <property type="match status" value="1"/>
</dbReference>
<evidence type="ECO:0000256" key="1">
    <source>
        <dbReference type="SAM" id="Phobius"/>
    </source>
</evidence>
<feature type="transmembrane region" description="Helical" evidence="1">
    <location>
        <begin position="393"/>
        <end position="412"/>
    </location>
</feature>
<organism evidence="2 3">
    <name type="scientific">Pendulispora albinea</name>
    <dbReference type="NCBI Taxonomy" id="2741071"/>
    <lineage>
        <taxon>Bacteria</taxon>
        <taxon>Pseudomonadati</taxon>
        <taxon>Myxococcota</taxon>
        <taxon>Myxococcia</taxon>
        <taxon>Myxococcales</taxon>
        <taxon>Sorangiineae</taxon>
        <taxon>Pendulisporaceae</taxon>
        <taxon>Pendulispora</taxon>
    </lineage>
</organism>
<proteinExistence type="predicted"/>
<dbReference type="EMBL" id="CP089984">
    <property type="protein sequence ID" value="WXB17935.1"/>
    <property type="molecule type" value="Genomic_DNA"/>
</dbReference>
<dbReference type="RefSeq" id="WP_394827577.1">
    <property type="nucleotide sequence ID" value="NZ_CP089984.1"/>
</dbReference>
<keyword evidence="1" id="KW-1133">Transmembrane helix</keyword>
<keyword evidence="3" id="KW-1185">Reference proteome</keyword>
<dbReference type="InterPro" id="IPR015943">
    <property type="entry name" value="WD40/YVTN_repeat-like_dom_sf"/>
</dbReference>
<sequence>MVHPRNPDIILERTTFGILLSEDHGKSFHWICEPIIGFSNGLDPGVGVFEDGSYAVAGYYGLAVSHDNACSFPFMGGGLKDQYVIDISVDAKTPRNAVAITALKEGLPSTHIQVVETRDNGVTWQPTGDDIKEQLVVTTIDVAPSDPKRLYISGSYFANGERFGFVMTSKDRGKTWGPKTSIGSRQKPAVAIYMSGVDPTNADRVFARIYSPDNKDTLLVSDDGFATYKELIQFKGSMYGFAIHPTGSKVVIGGSADGVWMADRPASGIGYVFKKQAETPVNCLRWTDETLYGCGYPNQGPGTFVVAHSEDDGAHWTPMITALEDISATLTRCPANSDYNEKCIPDWPRQACLFAKPGQLDECAKVLQPDAGTGNPSAPSDGGGCALRTIPSAAPKTATGIAAAVFGIGLLARRRRARPGRRP</sequence>
<evidence type="ECO:0000313" key="3">
    <source>
        <dbReference type="Proteomes" id="UP001370348"/>
    </source>
</evidence>
<accession>A0ABZ2M5E5</accession>